<keyword evidence="3" id="KW-1185">Reference proteome</keyword>
<dbReference type="PANTHER" id="PTHR13754">
    <property type="entry name" value="METALLO-BETA-LACTAMASE SUPERFAMILY PROTEIN"/>
    <property type="match status" value="1"/>
</dbReference>
<dbReference type="EMBL" id="PEIK01000007">
    <property type="protein sequence ID" value="PIH04019.1"/>
    <property type="molecule type" value="Genomic_DNA"/>
</dbReference>
<gene>
    <name evidence="2" type="ORF">CS538_09835</name>
</gene>
<dbReference type="PANTHER" id="PTHR13754:SF13">
    <property type="entry name" value="METALLO-BETA-LACTAMASE SUPERFAMILY PROTEIN (AFU_ORTHOLOGUE AFUA_3G07630)"/>
    <property type="match status" value="1"/>
</dbReference>
<evidence type="ECO:0000313" key="3">
    <source>
        <dbReference type="Proteomes" id="UP000231322"/>
    </source>
</evidence>
<dbReference type="Pfam" id="PF00753">
    <property type="entry name" value="Lactamase_B"/>
    <property type="match status" value="1"/>
</dbReference>
<dbReference type="InterPro" id="IPR041712">
    <property type="entry name" value="DHPS-like_MBL-fold"/>
</dbReference>
<feature type="domain" description="Metallo-beta-lactamase" evidence="1">
    <location>
        <begin position="22"/>
        <end position="118"/>
    </location>
</feature>
<comment type="caution">
    <text evidence="2">The sequence shown here is derived from an EMBL/GenBank/DDBJ whole genome shotgun (WGS) entry which is preliminary data.</text>
</comment>
<organism evidence="2 3">
    <name type="scientific">Clostridium combesii</name>
    <dbReference type="NCBI Taxonomy" id="39481"/>
    <lineage>
        <taxon>Bacteria</taxon>
        <taxon>Bacillati</taxon>
        <taxon>Bacillota</taxon>
        <taxon>Clostridia</taxon>
        <taxon>Eubacteriales</taxon>
        <taxon>Clostridiaceae</taxon>
        <taxon>Clostridium</taxon>
    </lineage>
</organism>
<dbReference type="InterPro" id="IPR036866">
    <property type="entry name" value="RibonucZ/Hydroxyglut_hydro"/>
</dbReference>
<proteinExistence type="predicted"/>
<evidence type="ECO:0000313" key="2">
    <source>
        <dbReference type="EMBL" id="PIH04019.1"/>
    </source>
</evidence>
<dbReference type="Proteomes" id="UP000231322">
    <property type="component" value="Unassembled WGS sequence"/>
</dbReference>
<dbReference type="AlphaFoldDB" id="A0A2G7HG03"/>
<keyword evidence="2" id="KW-0378">Hydrolase</keyword>
<reference evidence="2 3" key="1">
    <citation type="submission" date="2017-10" db="EMBL/GenBank/DDBJ databases">
        <title>Reclassification of Eubacterium combesii and discrepancies in the nomenclature of botulinum neurotoxin producing clostridia. Request for an Opinion.</title>
        <authorList>
            <person name="Dobritsa A.P."/>
            <person name="Kutumbaka K.K."/>
            <person name="Samadpour M."/>
        </authorList>
    </citation>
    <scope>NUCLEOTIDE SEQUENCE [LARGE SCALE GENOMIC DNA]</scope>
    <source>
        <strain evidence="2 3">DSM 20696</strain>
    </source>
</reference>
<dbReference type="GO" id="GO:0016787">
    <property type="term" value="F:hydrolase activity"/>
    <property type="evidence" value="ECO:0007669"/>
    <property type="project" value="UniProtKB-KW"/>
</dbReference>
<accession>A0A2G7HG03</accession>
<dbReference type="RefSeq" id="WP_099839332.1">
    <property type="nucleotide sequence ID" value="NZ_PEIK01000007.1"/>
</dbReference>
<evidence type="ECO:0000259" key="1">
    <source>
        <dbReference type="Pfam" id="PF00753"/>
    </source>
</evidence>
<name>A0A2G7HG03_9CLOT</name>
<dbReference type="SUPFAM" id="SSF56281">
    <property type="entry name" value="Metallo-hydrolase/oxidoreductase"/>
    <property type="match status" value="1"/>
</dbReference>
<sequence length="278" mass="31123">MKLIALIENKSNSDLIGEHGLAIHIEYNGKHYLLDTGASDYFTDNALKLGVDLSRVDAAILSHSHYDHSGGYNGFFHINKRANVYVRKEAKELCYGKIGPFKRYIGIPKGILNKYADRFIYVHEDYKINEGVWLISHKTDNLEARGKKAHMYRMTNNGLKHDDFHHEQSLVFDTDDGLVILNSCSHGGIDNIVKEVKATFEGKKVLAVIGGFHLMGFTGTSSMSIKSKEVEALGKRLVDLGVEHIYTCHCAGDPAYKILKKTLGDRVEYFSTGTVVEL</sequence>
<dbReference type="GO" id="GO:0016740">
    <property type="term" value="F:transferase activity"/>
    <property type="evidence" value="ECO:0007669"/>
    <property type="project" value="TreeGrafter"/>
</dbReference>
<dbReference type="Gene3D" id="3.60.15.10">
    <property type="entry name" value="Ribonuclease Z/Hydroxyacylglutathione hydrolase-like"/>
    <property type="match status" value="1"/>
</dbReference>
<protein>
    <submittedName>
        <fullName evidence="2">MBL fold hydrolase</fullName>
    </submittedName>
</protein>
<dbReference type="InterPro" id="IPR001279">
    <property type="entry name" value="Metallo-B-lactamas"/>
</dbReference>
<dbReference type="InterPro" id="IPR052926">
    <property type="entry name" value="Metallo-beta-lactamase_dom"/>
</dbReference>
<dbReference type="CDD" id="cd07713">
    <property type="entry name" value="DHPS-like_MBL-fold"/>
    <property type="match status" value="1"/>
</dbReference>